<evidence type="ECO:0000256" key="4">
    <source>
        <dbReference type="ARBA" id="ARBA00022723"/>
    </source>
</evidence>
<comment type="caution">
    <text evidence="10">The sequence shown here is derived from an EMBL/GenBank/DDBJ whole genome shotgun (WGS) entry which is preliminary data.</text>
</comment>
<evidence type="ECO:0000259" key="9">
    <source>
        <dbReference type="PROSITE" id="PS51462"/>
    </source>
</evidence>
<keyword evidence="7" id="KW-0464">Manganese</keyword>
<reference evidence="10 11" key="1">
    <citation type="submission" date="2019-11" db="EMBL/GenBank/DDBJ databases">
        <title>Acidiferrimicrobium australis gen. nov., sp. nov., an acidophilic and obligately heterotrophic, member of the Actinobacteria that catalyses dissimilatory oxido- reduction of iron isolated from metal-rich acidic water in Chile.</title>
        <authorList>
            <person name="Gonzalez D."/>
            <person name="Huber K."/>
            <person name="Hedrich S."/>
            <person name="Rojas-Villalobos C."/>
            <person name="Quatrini R."/>
            <person name="Dinamarca M.A."/>
            <person name="Schwarz A."/>
            <person name="Canales C."/>
            <person name="Nancucheo I."/>
        </authorList>
    </citation>
    <scope>NUCLEOTIDE SEQUENCE [LARGE SCALE GENOMIC DNA]</scope>
    <source>
        <strain evidence="10 11">USS-CCA1</strain>
    </source>
</reference>
<dbReference type="PANTHER" id="PTHR12992">
    <property type="entry name" value="NUDIX HYDROLASE"/>
    <property type="match status" value="1"/>
</dbReference>
<evidence type="ECO:0000256" key="5">
    <source>
        <dbReference type="ARBA" id="ARBA00022801"/>
    </source>
</evidence>
<keyword evidence="4" id="KW-0479">Metal-binding</keyword>
<keyword evidence="5 8" id="KW-0378">Hydrolase</keyword>
<keyword evidence="11" id="KW-1185">Reference proteome</keyword>
<name>A0ABW9QZX8_9ACTN</name>
<dbReference type="InterPro" id="IPR020476">
    <property type="entry name" value="Nudix_hydrolase"/>
</dbReference>
<proteinExistence type="inferred from homology"/>
<dbReference type="PROSITE" id="PS51462">
    <property type="entry name" value="NUDIX"/>
    <property type="match status" value="1"/>
</dbReference>
<feature type="domain" description="Nudix hydrolase" evidence="9">
    <location>
        <begin position="23"/>
        <end position="156"/>
    </location>
</feature>
<evidence type="ECO:0000256" key="7">
    <source>
        <dbReference type="ARBA" id="ARBA00023211"/>
    </source>
</evidence>
<dbReference type="PRINTS" id="PR00502">
    <property type="entry name" value="NUDIXFAMILY"/>
</dbReference>
<comment type="similarity">
    <text evidence="3 8">Belongs to the Nudix hydrolase family.</text>
</comment>
<feature type="non-terminal residue" evidence="10">
    <location>
        <position position="1"/>
    </location>
</feature>
<dbReference type="EMBL" id="WJHE01001504">
    <property type="protein sequence ID" value="MST35191.1"/>
    <property type="molecule type" value="Genomic_DNA"/>
</dbReference>
<dbReference type="InterPro" id="IPR015797">
    <property type="entry name" value="NUDIX_hydrolase-like_dom_sf"/>
</dbReference>
<dbReference type="InterPro" id="IPR020084">
    <property type="entry name" value="NUDIX_hydrolase_CS"/>
</dbReference>
<sequence length="188" mass="19798">AGPPAATTERGARGQVDLPGFDPRPAAVLCALFDDGGDAAVVLTRRSATLRSHTGEVSFPGGRLDPGETPLDAALREAEEEIGLDPGGVEIIGTLRPLSTSSSGSLITPFVGVLPGRPRLRPNAAEVARVFTVTLAELVAPGTYHEEIWEREGGAFGVHFFEVPGETVWGATARMLRDLLDRVLPAPR</sequence>
<evidence type="ECO:0000256" key="6">
    <source>
        <dbReference type="ARBA" id="ARBA00022842"/>
    </source>
</evidence>
<evidence type="ECO:0000256" key="8">
    <source>
        <dbReference type="RuleBase" id="RU003476"/>
    </source>
</evidence>
<dbReference type="Proteomes" id="UP000437736">
    <property type="component" value="Unassembled WGS sequence"/>
</dbReference>
<keyword evidence="6" id="KW-0460">Magnesium</keyword>
<comment type="cofactor">
    <cofactor evidence="2">
        <name>Mg(2+)</name>
        <dbReference type="ChEBI" id="CHEBI:18420"/>
    </cofactor>
</comment>
<dbReference type="InterPro" id="IPR045121">
    <property type="entry name" value="CoAse"/>
</dbReference>
<dbReference type="InterPro" id="IPR000086">
    <property type="entry name" value="NUDIX_hydrolase_dom"/>
</dbReference>
<dbReference type="CDD" id="cd03426">
    <property type="entry name" value="NUDIX_CoAse_Nudt7"/>
    <property type="match status" value="1"/>
</dbReference>
<evidence type="ECO:0000256" key="1">
    <source>
        <dbReference type="ARBA" id="ARBA00001936"/>
    </source>
</evidence>
<dbReference type="Pfam" id="PF00293">
    <property type="entry name" value="NUDIX"/>
    <property type="match status" value="1"/>
</dbReference>
<dbReference type="Gene3D" id="3.90.79.10">
    <property type="entry name" value="Nucleoside Triphosphate Pyrophosphohydrolase"/>
    <property type="match status" value="1"/>
</dbReference>
<dbReference type="PROSITE" id="PS00893">
    <property type="entry name" value="NUDIX_BOX"/>
    <property type="match status" value="1"/>
</dbReference>
<dbReference type="PANTHER" id="PTHR12992:SF11">
    <property type="entry name" value="MITOCHONDRIAL COENZYME A DIPHOSPHATASE NUDT8"/>
    <property type="match status" value="1"/>
</dbReference>
<accession>A0ABW9QZX8</accession>
<evidence type="ECO:0000313" key="11">
    <source>
        <dbReference type="Proteomes" id="UP000437736"/>
    </source>
</evidence>
<organism evidence="10 11">
    <name type="scientific">Acidiferrimicrobium australe</name>
    <dbReference type="NCBI Taxonomy" id="2664430"/>
    <lineage>
        <taxon>Bacteria</taxon>
        <taxon>Bacillati</taxon>
        <taxon>Actinomycetota</taxon>
        <taxon>Acidimicrobiia</taxon>
        <taxon>Acidimicrobiales</taxon>
        <taxon>Acidimicrobiaceae</taxon>
        <taxon>Acidiferrimicrobium</taxon>
    </lineage>
</organism>
<gene>
    <name evidence="10" type="ORF">GHK86_20965</name>
</gene>
<evidence type="ECO:0000256" key="2">
    <source>
        <dbReference type="ARBA" id="ARBA00001946"/>
    </source>
</evidence>
<dbReference type="SUPFAM" id="SSF55811">
    <property type="entry name" value="Nudix"/>
    <property type="match status" value="1"/>
</dbReference>
<protein>
    <submittedName>
        <fullName evidence="10">NUDIX domain-containing protein</fullName>
    </submittedName>
</protein>
<evidence type="ECO:0000313" key="10">
    <source>
        <dbReference type="EMBL" id="MST35191.1"/>
    </source>
</evidence>
<evidence type="ECO:0000256" key="3">
    <source>
        <dbReference type="ARBA" id="ARBA00005582"/>
    </source>
</evidence>
<comment type="cofactor">
    <cofactor evidence="1">
        <name>Mn(2+)</name>
        <dbReference type="ChEBI" id="CHEBI:29035"/>
    </cofactor>
</comment>